<evidence type="ECO:0000313" key="3">
    <source>
        <dbReference type="EMBL" id="KXZ51488.1"/>
    </source>
</evidence>
<dbReference type="InterPro" id="IPR001680">
    <property type="entry name" value="WD40_rpt"/>
</dbReference>
<feature type="repeat" description="WD" evidence="1">
    <location>
        <begin position="275"/>
        <end position="309"/>
    </location>
</feature>
<dbReference type="InterPro" id="IPR015943">
    <property type="entry name" value="WD40/YVTN_repeat-like_dom_sf"/>
</dbReference>
<dbReference type="PANTHER" id="PTHR19879:SF9">
    <property type="entry name" value="TRANSCRIPTION INITIATION FACTOR TFIID SUBUNIT 5"/>
    <property type="match status" value="1"/>
</dbReference>
<dbReference type="EMBL" id="LSYV01000013">
    <property type="protein sequence ID" value="KXZ51488.1"/>
    <property type="molecule type" value="Genomic_DNA"/>
</dbReference>
<dbReference type="InterPro" id="IPR036322">
    <property type="entry name" value="WD40_repeat_dom_sf"/>
</dbReference>
<proteinExistence type="predicted"/>
<dbReference type="SMART" id="SM00320">
    <property type="entry name" value="WD40"/>
    <property type="match status" value="4"/>
</dbReference>
<gene>
    <name evidence="3" type="ORF">GPECTOR_12g451</name>
</gene>
<evidence type="ECO:0000256" key="2">
    <source>
        <dbReference type="SAM" id="MobiDB-lite"/>
    </source>
</evidence>
<dbReference type="Pfam" id="PF00400">
    <property type="entry name" value="WD40"/>
    <property type="match status" value="2"/>
</dbReference>
<evidence type="ECO:0000256" key="1">
    <source>
        <dbReference type="PROSITE-ProRule" id="PRU00221"/>
    </source>
</evidence>
<feature type="compositionally biased region" description="Low complexity" evidence="2">
    <location>
        <begin position="195"/>
        <end position="215"/>
    </location>
</feature>
<protein>
    <submittedName>
        <fullName evidence="3">Uncharacterized protein</fullName>
    </submittedName>
</protein>
<dbReference type="STRING" id="33097.A0A150GP18"/>
<keyword evidence="1" id="KW-0853">WD repeat</keyword>
<name>A0A150GP18_GONPE</name>
<evidence type="ECO:0000313" key="4">
    <source>
        <dbReference type="Proteomes" id="UP000075714"/>
    </source>
</evidence>
<comment type="caution">
    <text evidence="3">The sequence shown here is derived from an EMBL/GenBank/DDBJ whole genome shotgun (WGS) entry which is preliminary data.</text>
</comment>
<dbReference type="PROSITE" id="PS50082">
    <property type="entry name" value="WD_REPEATS_2"/>
    <property type="match status" value="1"/>
</dbReference>
<dbReference type="PANTHER" id="PTHR19879">
    <property type="entry name" value="TRANSCRIPTION INITIATION FACTOR TFIID"/>
    <property type="match status" value="1"/>
</dbReference>
<accession>A0A150GP18</accession>
<keyword evidence="4" id="KW-1185">Reference proteome</keyword>
<dbReference type="OrthoDB" id="545213at2759"/>
<organism evidence="3 4">
    <name type="scientific">Gonium pectorale</name>
    <name type="common">Green alga</name>
    <dbReference type="NCBI Taxonomy" id="33097"/>
    <lineage>
        <taxon>Eukaryota</taxon>
        <taxon>Viridiplantae</taxon>
        <taxon>Chlorophyta</taxon>
        <taxon>core chlorophytes</taxon>
        <taxon>Chlorophyceae</taxon>
        <taxon>CS clade</taxon>
        <taxon>Chlamydomonadales</taxon>
        <taxon>Volvocaceae</taxon>
        <taxon>Gonium</taxon>
    </lineage>
</organism>
<dbReference type="AlphaFoldDB" id="A0A150GP18"/>
<dbReference type="Gene3D" id="2.130.10.10">
    <property type="entry name" value="YVTN repeat-like/Quinoprotein amine dehydrogenase"/>
    <property type="match status" value="2"/>
</dbReference>
<reference evidence="4" key="1">
    <citation type="journal article" date="2016" name="Nat. Commun.">
        <title>The Gonium pectorale genome demonstrates co-option of cell cycle regulation during the evolution of multicellularity.</title>
        <authorList>
            <person name="Hanschen E.R."/>
            <person name="Marriage T.N."/>
            <person name="Ferris P.J."/>
            <person name="Hamaji T."/>
            <person name="Toyoda A."/>
            <person name="Fujiyama A."/>
            <person name="Neme R."/>
            <person name="Noguchi H."/>
            <person name="Minakuchi Y."/>
            <person name="Suzuki M."/>
            <person name="Kawai-Toyooka H."/>
            <person name="Smith D.R."/>
            <person name="Sparks H."/>
            <person name="Anderson J."/>
            <person name="Bakaric R."/>
            <person name="Luria V."/>
            <person name="Karger A."/>
            <person name="Kirschner M.W."/>
            <person name="Durand P.M."/>
            <person name="Michod R.E."/>
            <person name="Nozaki H."/>
            <person name="Olson B.J."/>
        </authorList>
    </citation>
    <scope>NUCLEOTIDE SEQUENCE [LARGE SCALE GENOMIC DNA]</scope>
    <source>
        <strain evidence="4">NIES-2863</strain>
    </source>
</reference>
<dbReference type="SUPFAM" id="SSF50978">
    <property type="entry name" value="WD40 repeat-like"/>
    <property type="match status" value="1"/>
</dbReference>
<feature type="region of interest" description="Disordered" evidence="2">
    <location>
        <begin position="195"/>
        <end position="226"/>
    </location>
</feature>
<dbReference type="PROSITE" id="PS50294">
    <property type="entry name" value="WD_REPEATS_REGION"/>
    <property type="match status" value="1"/>
</dbReference>
<sequence>MGLAWSPDAALVAIALSNGSAIVWDAAPAADAAASNAARDAFACATEAARFECSDGTLPVSAVGFSVDGSLLFTAVGDGSTVLFTVEGWSKVAKVVPEWRSPTAAGLLGGGAATAAAAGAAGAVLTRYSGAALAADASWVFMGYGREVIMWSVKHKRESAERLGPHSGLVVAVAASPCNKHVAVAAGGSVTVWAKPEPGAGSAPPGTPKTPTTPGGSSGKPPAPFGSRAAQLSLAAEVTGVAFSGEGLLLAACMGDGCVVVWETVTGRWREVGWLAGHSDGASGVAFSPDGRLLLSTGSDGRCLVWSTRDVLAPRHTWSSM</sequence>
<dbReference type="Proteomes" id="UP000075714">
    <property type="component" value="Unassembled WGS sequence"/>
</dbReference>